<sequence length="323" mass="32617">MAYSLTSASALGLDLVRTPGGGAVARLLGQGLLVEPGAAPVPATATGAGQDPAGARAAALRLLGERATVPAVDVRDDVVESRSPGTPARPVSVEELAETLTASLRRARRDLQAVSLGTVEDLLALARSLPVDATGRSGTGAPHEAAAGLAVREASDVRLGAALADGVLAELLLGCGDPALAPLARELLRPTVGGDLLPPVDSPGDAVEVPAAASLLRQVAAARPEALRTPDRPVPAVWARHVHDATWAIEITGRTRTAALAQLDLVRALHRAGVTPAEAAAGVWNTCSGAVQALVVADVLPDDVFEVLVADLLDALDEASGPA</sequence>
<accession>A0ABW0GNG2</accession>
<evidence type="ECO:0000313" key="1">
    <source>
        <dbReference type="EMBL" id="MFC5381093.1"/>
    </source>
</evidence>
<keyword evidence="2" id="KW-1185">Reference proteome</keyword>
<organism evidence="1 2">
    <name type="scientific">Aquipuribacter nitratireducens</name>
    <dbReference type="NCBI Taxonomy" id="650104"/>
    <lineage>
        <taxon>Bacteria</taxon>
        <taxon>Bacillati</taxon>
        <taxon>Actinomycetota</taxon>
        <taxon>Actinomycetes</taxon>
        <taxon>Micrococcales</taxon>
        <taxon>Intrasporangiaceae</taxon>
        <taxon>Aquipuribacter</taxon>
    </lineage>
</organism>
<evidence type="ECO:0000313" key="2">
    <source>
        <dbReference type="Proteomes" id="UP001596122"/>
    </source>
</evidence>
<proteinExistence type="predicted"/>
<dbReference type="Proteomes" id="UP001596122">
    <property type="component" value="Unassembled WGS sequence"/>
</dbReference>
<comment type="caution">
    <text evidence="1">The sequence shown here is derived from an EMBL/GenBank/DDBJ whole genome shotgun (WGS) entry which is preliminary data.</text>
</comment>
<protein>
    <submittedName>
        <fullName evidence="1">Uncharacterized protein</fullName>
    </submittedName>
</protein>
<name>A0ABW0GNG2_9MICO</name>
<dbReference type="RefSeq" id="WP_340270462.1">
    <property type="nucleotide sequence ID" value="NZ_JBBEOG010000007.1"/>
</dbReference>
<reference evidence="2" key="1">
    <citation type="journal article" date="2019" name="Int. J. Syst. Evol. Microbiol.">
        <title>The Global Catalogue of Microorganisms (GCM) 10K type strain sequencing project: providing services to taxonomists for standard genome sequencing and annotation.</title>
        <authorList>
            <consortium name="The Broad Institute Genomics Platform"/>
            <consortium name="The Broad Institute Genome Sequencing Center for Infectious Disease"/>
            <person name="Wu L."/>
            <person name="Ma J."/>
        </authorList>
    </citation>
    <scope>NUCLEOTIDE SEQUENCE [LARGE SCALE GENOMIC DNA]</scope>
    <source>
        <strain evidence="2">CCUG 43114</strain>
    </source>
</reference>
<gene>
    <name evidence="1" type="ORF">ACFPJ6_09845</name>
</gene>
<dbReference type="EMBL" id="JBHSLD010000009">
    <property type="protein sequence ID" value="MFC5381093.1"/>
    <property type="molecule type" value="Genomic_DNA"/>
</dbReference>